<dbReference type="EMBL" id="KN421477">
    <property type="protein sequence ID" value="KHG22353.1"/>
    <property type="molecule type" value="Genomic_DNA"/>
</dbReference>
<evidence type="ECO:0000313" key="1">
    <source>
        <dbReference type="EMBL" id="KHG22353.1"/>
    </source>
</evidence>
<protein>
    <submittedName>
        <fullName evidence="1">Uncharacterized protein</fullName>
    </submittedName>
</protein>
<organism evidence="1 2">
    <name type="scientific">Gossypium arboreum</name>
    <name type="common">Tree cotton</name>
    <name type="synonym">Gossypium nanking</name>
    <dbReference type="NCBI Taxonomy" id="29729"/>
    <lineage>
        <taxon>Eukaryota</taxon>
        <taxon>Viridiplantae</taxon>
        <taxon>Streptophyta</taxon>
        <taxon>Embryophyta</taxon>
        <taxon>Tracheophyta</taxon>
        <taxon>Spermatophyta</taxon>
        <taxon>Magnoliopsida</taxon>
        <taxon>eudicotyledons</taxon>
        <taxon>Gunneridae</taxon>
        <taxon>Pentapetalae</taxon>
        <taxon>rosids</taxon>
        <taxon>malvids</taxon>
        <taxon>Malvales</taxon>
        <taxon>Malvaceae</taxon>
        <taxon>Malvoideae</taxon>
        <taxon>Gossypium</taxon>
    </lineage>
</organism>
<accession>A0A0B0P6M9</accession>
<gene>
    <name evidence="1" type="ORF">F383_28102</name>
</gene>
<sequence length="13" mass="1423">MQTSKLVELSLSS</sequence>
<dbReference type="Proteomes" id="UP000032142">
    <property type="component" value="Unassembled WGS sequence"/>
</dbReference>
<proteinExistence type="predicted"/>
<evidence type="ECO:0000313" key="2">
    <source>
        <dbReference type="Proteomes" id="UP000032142"/>
    </source>
</evidence>
<keyword evidence="2" id="KW-1185">Reference proteome</keyword>
<reference evidence="2" key="1">
    <citation type="submission" date="2014-09" db="EMBL/GenBank/DDBJ databases">
        <authorList>
            <person name="Mudge J."/>
            <person name="Ramaraj T."/>
            <person name="Lindquist I.E."/>
            <person name="Bharti A.K."/>
            <person name="Sundararajan A."/>
            <person name="Cameron C.T."/>
            <person name="Woodward J.E."/>
            <person name="May G.D."/>
            <person name="Brubaker C."/>
            <person name="Broadhvest J."/>
            <person name="Wilkins T.A."/>
        </authorList>
    </citation>
    <scope>NUCLEOTIDE SEQUENCE</scope>
    <source>
        <strain evidence="2">cv. AKA8401</strain>
    </source>
</reference>
<name>A0A0B0P6M9_GOSAR</name>